<organism evidence="1 2">
    <name type="scientific">Chryseosolibacter indicus</name>
    <dbReference type="NCBI Taxonomy" id="2782351"/>
    <lineage>
        <taxon>Bacteria</taxon>
        <taxon>Pseudomonadati</taxon>
        <taxon>Bacteroidota</taxon>
        <taxon>Cytophagia</taxon>
        <taxon>Cytophagales</taxon>
        <taxon>Chryseotaleaceae</taxon>
        <taxon>Chryseosolibacter</taxon>
    </lineage>
</organism>
<sequence>MATGRHSEMMMRYFNTDCFDKVRNVLVLVMLMVVLSCDRDLSDDQIPFASFGTISINLNLPEYQKLRTSGNTYINSGGVRGIILYQANPTTFIAYERNCSYRPNEACSTVEVHASNLYMFDPCCNSTFDFATGTPTSGAAWRPLRTYETQLSGSILTITDRVIEN</sequence>
<evidence type="ECO:0000313" key="1">
    <source>
        <dbReference type="EMBL" id="MBT1704564.1"/>
    </source>
</evidence>
<accession>A0ABS5VUJ9</accession>
<dbReference type="EMBL" id="JAHESD010000034">
    <property type="protein sequence ID" value="MBT1704564.1"/>
    <property type="molecule type" value="Genomic_DNA"/>
</dbReference>
<dbReference type="InterPro" id="IPR036922">
    <property type="entry name" value="Rieske_2Fe-2S_sf"/>
</dbReference>
<proteinExistence type="predicted"/>
<dbReference type="RefSeq" id="WP_254154523.1">
    <property type="nucleotide sequence ID" value="NZ_JAHESD010000034.1"/>
</dbReference>
<keyword evidence="2" id="KW-1185">Reference proteome</keyword>
<gene>
    <name evidence="1" type="ORF">KK060_14820</name>
</gene>
<name>A0ABS5VUJ9_9BACT</name>
<protein>
    <recommendedName>
        <fullName evidence="3">Rieske domain-containing protein</fullName>
    </recommendedName>
</protein>
<comment type="caution">
    <text evidence="1">The sequence shown here is derived from an EMBL/GenBank/DDBJ whole genome shotgun (WGS) entry which is preliminary data.</text>
</comment>
<evidence type="ECO:0000313" key="2">
    <source>
        <dbReference type="Proteomes" id="UP000772618"/>
    </source>
</evidence>
<dbReference type="Proteomes" id="UP000772618">
    <property type="component" value="Unassembled WGS sequence"/>
</dbReference>
<evidence type="ECO:0008006" key="3">
    <source>
        <dbReference type="Google" id="ProtNLM"/>
    </source>
</evidence>
<reference evidence="1 2" key="1">
    <citation type="submission" date="2021-05" db="EMBL/GenBank/DDBJ databases">
        <title>A Polyphasic approach of four new species of the genus Ohtaekwangia: Ohtaekwangia histidinii sp. nov., Ohtaekwangia cretensis sp. nov., Ohtaekwangia indiensis sp. nov., Ohtaekwangia reichenbachii sp. nov. from diverse environment.</title>
        <authorList>
            <person name="Octaviana S."/>
        </authorList>
    </citation>
    <scope>NUCLEOTIDE SEQUENCE [LARGE SCALE GENOMIC DNA]</scope>
    <source>
        <strain evidence="1 2">PWU20</strain>
    </source>
</reference>
<dbReference type="Gene3D" id="2.102.10.10">
    <property type="entry name" value="Rieske [2Fe-2S] iron-sulphur domain"/>
    <property type="match status" value="1"/>
</dbReference>